<dbReference type="PANTHER" id="PTHR35391">
    <property type="entry name" value="C2H2-TYPE DOMAIN-CONTAINING PROTEIN-RELATED"/>
    <property type="match status" value="1"/>
</dbReference>
<evidence type="ECO:0000313" key="3">
    <source>
        <dbReference type="EMBL" id="RVD81428.1"/>
    </source>
</evidence>
<feature type="region of interest" description="Disordered" evidence="1">
    <location>
        <begin position="505"/>
        <end position="633"/>
    </location>
</feature>
<feature type="compositionally biased region" description="Low complexity" evidence="1">
    <location>
        <begin position="548"/>
        <end position="570"/>
    </location>
</feature>
<feature type="region of interest" description="Disordered" evidence="1">
    <location>
        <begin position="778"/>
        <end position="799"/>
    </location>
</feature>
<feature type="compositionally biased region" description="Basic and acidic residues" evidence="1">
    <location>
        <begin position="264"/>
        <end position="274"/>
    </location>
</feature>
<feature type="compositionally biased region" description="Polar residues" evidence="1">
    <location>
        <begin position="648"/>
        <end position="659"/>
    </location>
</feature>
<feature type="region of interest" description="Disordered" evidence="1">
    <location>
        <begin position="819"/>
        <end position="875"/>
    </location>
</feature>
<dbReference type="GeneID" id="93591603"/>
<dbReference type="AlphaFoldDB" id="A0A436ZR77"/>
<comment type="caution">
    <text evidence="3">The sequence shown here is derived from an EMBL/GenBank/DDBJ whole genome shotgun (WGS) entry which is preliminary data.</text>
</comment>
<evidence type="ECO:0000259" key="2">
    <source>
        <dbReference type="Pfam" id="PF26082"/>
    </source>
</evidence>
<feature type="region of interest" description="Disordered" evidence="1">
    <location>
        <begin position="264"/>
        <end position="309"/>
    </location>
</feature>
<dbReference type="RefSeq" id="XP_067486972.1">
    <property type="nucleotide sequence ID" value="XM_067639155.1"/>
</dbReference>
<dbReference type="Proteomes" id="UP000283090">
    <property type="component" value="Unassembled WGS sequence"/>
</dbReference>
<sequence>MDELFQAHQSCRQRFANLATLAESPIRDFSNQVSRRDWEIEVERYKIWASSVGVGYSGENYEKSLDYGLRDASFMRSQVALILKLLIEHIENAIALLKGERVPWEDMAIISAKLPKYGTKDTELSHEESEADTGDDSPWDFSSDDVSINGNSLDDCAGENDSLRKPEPVNGISNIQSLHARTRIDFPAGEMAQIRHAIQTTISSLYGLPIRKATIQHRLRGELPEEVAPFESLDISYVRNMFPELAKASPEVATRLGKLITRRREILHSRKTRDNQPLQSDKSTPARRQKGPNDALQNPSWLEPPSYTRPAPAPVYTTDGFEVVVPRRPLGEDGEELEYFMCPYCCTVKEISSKEEWKAHVFQDLQPYVCTYPNCELGDFLFESREQWFQHELAKHRVNWFCNTKGHDHFNNKADFSSHMAAEHSNEFKFNEHDTLMASKLFAVPANETEPDLCTLCMKETAYPESHVGWHLEILALRVIPAEDFRPVSDHKSYGSNNSSHIEYKDATALNLAPTDKEEGPAMSRDIGMPDRKRGIERSPKFDVPNHTSTSSSEIQIDSDSSSTTSLDSDMAFGSDTHTTPPSSFSELHSRLKSWARRNISGSKRGPTRKSFPGSKSDDSLGGKGPSRKGLKRRDSFDFNIAFGYSSSDSSDRGNNLSHRPSYPDITKGGANGPIILPDSSYGNEQWRSSQSHELVVLAAARQRELERVKAEKECRLEAERAWHLGTEESRHLEARQVELEHLRRREFDLERKMRRELEHPEVIQELERLEAERAQRLEAEESRRLEAEESRRLEAEESQRLERQMELEALAARQRESYASGITTLHDAPAPPLSTARKQRRGRRESLDSNLAFGGSSSEGSATGDMRKSHIPAMKKGWRWWRTGAADATLGQEDHNNAWSNPEEVS</sequence>
<dbReference type="InterPro" id="IPR058925">
    <property type="entry name" value="zf-C2H2_AcuF"/>
</dbReference>
<name>A0A436ZR77_ARTFL</name>
<dbReference type="Pfam" id="PF26082">
    <property type="entry name" value="zf-C2H2_AcuF"/>
    <property type="match status" value="1"/>
</dbReference>
<gene>
    <name evidence="3" type="ORF">DFL_009292</name>
</gene>
<evidence type="ECO:0000313" key="4">
    <source>
        <dbReference type="Proteomes" id="UP000283090"/>
    </source>
</evidence>
<dbReference type="PANTHER" id="PTHR35391:SF7">
    <property type="entry name" value="C2H2-TYPE DOMAIN-CONTAINING PROTEIN"/>
    <property type="match status" value="1"/>
</dbReference>
<accession>A0A436ZR77</accession>
<evidence type="ECO:0000256" key="1">
    <source>
        <dbReference type="SAM" id="MobiDB-lite"/>
    </source>
</evidence>
<reference evidence="3 4" key="1">
    <citation type="submission" date="2019-01" db="EMBL/GenBank/DDBJ databases">
        <title>Intercellular communication is required for trap formation in the nematode-trapping fungus Duddingtonia flagrans.</title>
        <authorList>
            <person name="Youssar L."/>
            <person name="Wernet V."/>
            <person name="Hensel N."/>
            <person name="Hildebrandt H.-G."/>
            <person name="Fischer R."/>
        </authorList>
    </citation>
    <scope>NUCLEOTIDE SEQUENCE [LARGE SCALE GENOMIC DNA]</scope>
    <source>
        <strain evidence="3 4">CBS H-5679</strain>
    </source>
</reference>
<proteinExistence type="predicted"/>
<dbReference type="EMBL" id="SAEB01000012">
    <property type="protein sequence ID" value="RVD81428.1"/>
    <property type="molecule type" value="Genomic_DNA"/>
</dbReference>
<feature type="domain" description="Oxidoreductase acuF-like C2H2 type zinc-finger" evidence="2">
    <location>
        <begin position="338"/>
        <end position="365"/>
    </location>
</feature>
<feature type="compositionally biased region" description="Basic and acidic residues" evidence="1">
    <location>
        <begin position="528"/>
        <end position="541"/>
    </location>
</feature>
<organism evidence="3 4">
    <name type="scientific">Arthrobotrys flagrans</name>
    <name type="common">Nematode-trapping fungus</name>
    <name type="synonym">Trichothecium flagrans</name>
    <dbReference type="NCBI Taxonomy" id="97331"/>
    <lineage>
        <taxon>Eukaryota</taxon>
        <taxon>Fungi</taxon>
        <taxon>Dikarya</taxon>
        <taxon>Ascomycota</taxon>
        <taxon>Pezizomycotina</taxon>
        <taxon>Orbiliomycetes</taxon>
        <taxon>Orbiliales</taxon>
        <taxon>Orbiliaceae</taxon>
        <taxon>Arthrobotrys</taxon>
    </lineage>
</organism>
<keyword evidence="4" id="KW-1185">Reference proteome</keyword>
<dbReference type="OrthoDB" id="20872at2759"/>
<feature type="compositionally biased region" description="Polar residues" evidence="1">
    <location>
        <begin position="576"/>
        <end position="587"/>
    </location>
</feature>
<dbReference type="VEuPathDB" id="FungiDB:DFL_009292"/>
<protein>
    <recommendedName>
        <fullName evidence="2">Oxidoreductase acuF-like C2H2 type zinc-finger domain-containing protein</fullName>
    </recommendedName>
</protein>
<feature type="region of interest" description="Disordered" evidence="1">
    <location>
        <begin position="648"/>
        <end position="670"/>
    </location>
</feature>